<dbReference type="Gramene" id="OMO78353">
    <property type="protein sequence ID" value="OMO78353"/>
    <property type="gene ID" value="CCACVL1_14467"/>
</dbReference>
<keyword evidence="5" id="KW-1185">Reference proteome</keyword>
<dbReference type="Proteomes" id="UP000188268">
    <property type="component" value="Unassembled WGS sequence"/>
</dbReference>
<dbReference type="AlphaFoldDB" id="A0A1R3I700"/>
<dbReference type="OMA" id="LNHAHHE"/>
<reference evidence="4 5" key="1">
    <citation type="submission" date="2013-09" db="EMBL/GenBank/DDBJ databases">
        <title>Corchorus capsularis genome sequencing.</title>
        <authorList>
            <person name="Alam M."/>
            <person name="Haque M.S."/>
            <person name="Islam M.S."/>
            <person name="Emdad E.M."/>
            <person name="Islam M.M."/>
            <person name="Ahmed B."/>
            <person name="Halim A."/>
            <person name="Hossen Q.M.M."/>
            <person name="Hossain M.Z."/>
            <person name="Ahmed R."/>
            <person name="Khan M.M."/>
            <person name="Islam R."/>
            <person name="Rashid M.M."/>
            <person name="Khan S.A."/>
            <person name="Rahman M.S."/>
            <person name="Alam M."/>
        </authorList>
    </citation>
    <scope>NUCLEOTIDE SEQUENCE [LARGE SCALE GENOMIC DNA]</scope>
    <source>
        <strain evidence="5">cv. CVL-1</strain>
        <tissue evidence="4">Whole seedling</tissue>
    </source>
</reference>
<feature type="transmembrane region" description="Helical" evidence="2">
    <location>
        <begin position="25"/>
        <end position="44"/>
    </location>
</feature>
<dbReference type="OrthoDB" id="540503at2759"/>
<dbReference type="PANTHER" id="PTHR47483">
    <property type="entry name" value="BETA-ARABINOFURANOSYLTRANSFERASE RAY1"/>
    <property type="match status" value="1"/>
</dbReference>
<comment type="caution">
    <text evidence="4">The sequence shown here is derived from an EMBL/GenBank/DDBJ whole genome shotgun (WGS) entry which is preliminary data.</text>
</comment>
<feature type="compositionally biased region" description="Polar residues" evidence="1">
    <location>
        <begin position="876"/>
        <end position="885"/>
    </location>
</feature>
<feature type="region of interest" description="Disordered" evidence="1">
    <location>
        <begin position="786"/>
        <end position="809"/>
    </location>
</feature>
<feature type="compositionally biased region" description="Basic residues" evidence="1">
    <location>
        <begin position="843"/>
        <end position="856"/>
    </location>
</feature>
<keyword evidence="2" id="KW-1133">Transmembrane helix</keyword>
<protein>
    <submittedName>
        <fullName evidence="4">Reticulon</fullName>
    </submittedName>
</protein>
<dbReference type="Pfam" id="PF03407">
    <property type="entry name" value="Nucleotid_trans"/>
    <property type="match status" value="1"/>
</dbReference>
<feature type="compositionally biased region" description="Basic and acidic residues" evidence="1">
    <location>
        <begin position="794"/>
        <end position="805"/>
    </location>
</feature>
<keyword evidence="2" id="KW-0812">Transmembrane</keyword>
<dbReference type="InterPro" id="IPR005069">
    <property type="entry name" value="Nucl-diP-sugar_transferase"/>
</dbReference>
<evidence type="ECO:0000313" key="4">
    <source>
        <dbReference type="EMBL" id="OMO78353.1"/>
    </source>
</evidence>
<dbReference type="EMBL" id="AWWV01010573">
    <property type="protein sequence ID" value="OMO78353.1"/>
    <property type="molecule type" value="Genomic_DNA"/>
</dbReference>
<keyword evidence="2" id="KW-0472">Membrane</keyword>
<evidence type="ECO:0000256" key="1">
    <source>
        <dbReference type="SAM" id="MobiDB-lite"/>
    </source>
</evidence>
<dbReference type="PANTHER" id="PTHR47483:SF1">
    <property type="entry name" value="BETA-ARABINOFURANOSYLTRANSFERASE RAY1"/>
    <property type="match status" value="1"/>
</dbReference>
<organism evidence="4 5">
    <name type="scientific">Corchorus capsularis</name>
    <name type="common">Jute</name>
    <dbReference type="NCBI Taxonomy" id="210143"/>
    <lineage>
        <taxon>Eukaryota</taxon>
        <taxon>Viridiplantae</taxon>
        <taxon>Streptophyta</taxon>
        <taxon>Embryophyta</taxon>
        <taxon>Tracheophyta</taxon>
        <taxon>Spermatophyta</taxon>
        <taxon>Magnoliopsida</taxon>
        <taxon>eudicotyledons</taxon>
        <taxon>Gunneridae</taxon>
        <taxon>Pentapetalae</taxon>
        <taxon>rosids</taxon>
        <taxon>malvids</taxon>
        <taxon>Malvales</taxon>
        <taxon>Malvaceae</taxon>
        <taxon>Grewioideae</taxon>
        <taxon>Apeibeae</taxon>
        <taxon>Corchorus</taxon>
    </lineage>
</organism>
<evidence type="ECO:0000256" key="2">
    <source>
        <dbReference type="SAM" id="Phobius"/>
    </source>
</evidence>
<name>A0A1R3I700_COCAP</name>
<dbReference type="GO" id="GO:0016757">
    <property type="term" value="F:glycosyltransferase activity"/>
    <property type="evidence" value="ECO:0007669"/>
    <property type="project" value="InterPro"/>
</dbReference>
<dbReference type="Pfam" id="PF14009">
    <property type="entry name" value="PADRE"/>
    <property type="match status" value="1"/>
</dbReference>
<dbReference type="STRING" id="210143.A0A1R3I700"/>
<accession>A0A1R3I700</accession>
<sequence length="885" mass="100229">MGIKSPVFKQSRHELFNKIMKASQIGLWSIWVSGILLIALSIYATNKLSLSKNPNFSHGRFSGIDAPRITLFTAPAPFTGSLGTKQSLAIRSWLALSPQITVILFSQHPSVASFASSFGSRVLVEPNIDFSFLGVPFFHSMVARSQAFRSDIYAFIHSETILLPDFVLALNYAHELDRDWLLFASSRNVSTFPFYLDEDGKYWLRKDGKRVRMKELQEKLGSSSQWNCCDGRMMIAWNNVEVPLHHGVLPPFLYGRGAHNHWLINEALSSGLRLVFDASRAISSFVLHDSMNGSNCLVKSSRVSDIENESWEYDGNSHLASLYGSSSLHKIDYSEVVKLLKCDGQYLLITTTEDIIHPHAYKRMGLWTGSITKRWRSKKTLACLARIKKSQNRMLGCSMKDQSVPSKALKFPFSLESLLEITADKNRTVVLTVAGYSYKDMLMSWVCRLRHLRITNFLVCALDDETYQFSVMQGLPVFNDPSAPSNISFNDCHFGTKCFQRVTKVKSRMVLKILKLGYNVLLSDVDVYWFGNPLPLLSSFGPAILAAQSDEYNQTGPINLPRRLNSGFYFARADIPTIAAMEKVVRHAATSGLSEQPSFYDTLCGERGATRKGDNRCVEPETNLTTHFLDRNLFPNGAYLGLWESENVKLACKKQGCLVLHNNWISGRLKKLERQCADIFGFVRHANHDSRSTKDLKEAPFSVDLSLQSRSRNISVRIVHAGGREELYQNTIPVSHLLEKYPGMCIARPDVFKNPDESLLRPEDILLPGQKYLVIPFTTVQKLKRRHQKKVKHKEGAESREDSSDAKITWDISEENSEDSVYSAKEFYETKPSKVSKVPNERHSRHPVRKGRRVKKPFVPPLPRTRPLWESGWEPSLTSVQELSP</sequence>
<evidence type="ECO:0000259" key="3">
    <source>
        <dbReference type="Pfam" id="PF03407"/>
    </source>
</evidence>
<evidence type="ECO:0000313" key="5">
    <source>
        <dbReference type="Proteomes" id="UP000188268"/>
    </source>
</evidence>
<feature type="region of interest" description="Disordered" evidence="1">
    <location>
        <begin position="831"/>
        <end position="885"/>
    </location>
</feature>
<gene>
    <name evidence="4" type="ORF">CCACVL1_14467</name>
</gene>
<feature type="domain" description="Nucleotide-diphospho-sugar transferase" evidence="3">
    <location>
        <begin position="454"/>
        <end position="674"/>
    </location>
</feature>
<proteinExistence type="predicted"/>
<dbReference type="InterPro" id="IPR025322">
    <property type="entry name" value="PADRE_dom"/>
</dbReference>
<dbReference type="InterPro" id="IPR044575">
    <property type="entry name" value="RAY1-like"/>
</dbReference>